<feature type="region of interest" description="Disordered" evidence="1">
    <location>
        <begin position="104"/>
        <end position="224"/>
    </location>
</feature>
<name>A0A9X0I6D5_9ACTN</name>
<protein>
    <recommendedName>
        <fullName evidence="3">von Hippel-Lindau disease tumour suppressor beta domain-containing protein</fullName>
    </recommendedName>
</protein>
<feature type="compositionally biased region" description="Low complexity" evidence="1">
    <location>
        <begin position="161"/>
        <end position="198"/>
    </location>
</feature>
<dbReference type="OMA" id="PADHERD"/>
<gene>
    <name evidence="4" type="ORF">ADL17_01765</name>
</gene>
<dbReference type="InterPro" id="IPR036208">
    <property type="entry name" value="VHL_sf"/>
</dbReference>
<dbReference type="Proteomes" id="UP000053246">
    <property type="component" value="Unassembled WGS sequence"/>
</dbReference>
<comment type="caution">
    <text evidence="4">The sequence shown here is derived from an EMBL/GenBank/DDBJ whole genome shotgun (WGS) entry which is preliminary data.</text>
</comment>
<dbReference type="InterPro" id="IPR037140">
    <property type="entry name" value="VHL_beta_dom_sf"/>
</dbReference>
<dbReference type="SUPFAM" id="SSF49468">
    <property type="entry name" value="VHL"/>
    <property type="match status" value="1"/>
</dbReference>
<evidence type="ECO:0000313" key="5">
    <source>
        <dbReference type="Proteomes" id="UP000053246"/>
    </source>
</evidence>
<dbReference type="EMBL" id="LMWI01000001">
    <property type="protein sequence ID" value="KUJ47859.1"/>
    <property type="molecule type" value="Genomic_DNA"/>
</dbReference>
<evidence type="ECO:0000259" key="3">
    <source>
        <dbReference type="Pfam" id="PF01847"/>
    </source>
</evidence>
<feature type="compositionally biased region" description="Polar residues" evidence="1">
    <location>
        <begin position="135"/>
        <end position="153"/>
    </location>
</feature>
<accession>A0A9X0I6D5</accession>
<feature type="compositionally biased region" description="Pro residues" evidence="1">
    <location>
        <begin position="104"/>
        <end position="116"/>
    </location>
</feature>
<proteinExistence type="predicted"/>
<keyword evidence="2" id="KW-0472">Membrane</keyword>
<dbReference type="AlphaFoldDB" id="A0A9X0I6D5"/>
<organism evidence="4 5">
    <name type="scientific">Micromonospora maris</name>
    <dbReference type="NCBI Taxonomy" id="1003110"/>
    <lineage>
        <taxon>Bacteria</taxon>
        <taxon>Bacillati</taxon>
        <taxon>Actinomycetota</taxon>
        <taxon>Actinomycetes</taxon>
        <taxon>Micromonosporales</taxon>
        <taxon>Micromonosporaceae</taxon>
        <taxon>Micromonospora</taxon>
    </lineage>
</organism>
<dbReference type="InterPro" id="IPR024053">
    <property type="entry name" value="VHL_beta_dom"/>
</dbReference>
<evidence type="ECO:0000256" key="2">
    <source>
        <dbReference type="SAM" id="Phobius"/>
    </source>
</evidence>
<feature type="domain" description="von Hippel-Lindau disease tumour suppressor beta" evidence="3">
    <location>
        <begin position="221"/>
        <end position="279"/>
    </location>
</feature>
<feature type="compositionally biased region" description="Pro residues" evidence="1">
    <location>
        <begin position="125"/>
        <end position="134"/>
    </location>
</feature>
<sequence length="300" mass="32232">MTQPQDHDHARRQPRLRIGPWLPDPDSDTMPPTRLASSATPAGPALSTPPDLSGHQPSASPSEPMVVPIDPTPHPTDRRSHRLILAGVGTAVLGLLLTALWPTTPPPPVAEPPTPPGRFGWPHAPDLPWPPPGTLTPSAPQASSSVGGVSSTRPIAPSQVSSPTRSPSSAAATRTSPAATRTTSPAAPSASPSRTVRPTPSPRPAEPRELTPLPPWRERDLRSVSGGQETSIEFVNHRSRSVIVYWLDHHGHRRQYAVLEPSESYQQHTYVGHPWVVTDRRGRSLACFEPTANPARAVIR</sequence>
<feature type="compositionally biased region" description="Basic and acidic residues" evidence="1">
    <location>
        <begin position="1"/>
        <end position="11"/>
    </location>
</feature>
<keyword evidence="5" id="KW-1185">Reference proteome</keyword>
<keyword evidence="2" id="KW-0812">Transmembrane</keyword>
<feature type="transmembrane region" description="Helical" evidence="2">
    <location>
        <begin position="83"/>
        <end position="101"/>
    </location>
</feature>
<dbReference type="Gene3D" id="2.60.40.780">
    <property type="entry name" value="von Hippel-Lindau disease tumour suppressor, beta domain"/>
    <property type="match status" value="1"/>
</dbReference>
<evidence type="ECO:0000256" key="1">
    <source>
        <dbReference type="SAM" id="MobiDB-lite"/>
    </source>
</evidence>
<keyword evidence="2" id="KW-1133">Transmembrane helix</keyword>
<evidence type="ECO:0000313" key="4">
    <source>
        <dbReference type="EMBL" id="KUJ47859.1"/>
    </source>
</evidence>
<dbReference type="Pfam" id="PF01847">
    <property type="entry name" value="VHL"/>
    <property type="match status" value="1"/>
</dbReference>
<reference evidence="4 5" key="1">
    <citation type="submission" date="2015-10" db="EMBL/GenBank/DDBJ databases">
        <authorList>
            <person name="Ju K.-S."/>
            <person name="Doroghazi J.R."/>
            <person name="Metcalf W.W."/>
        </authorList>
    </citation>
    <scope>NUCLEOTIDE SEQUENCE [LARGE SCALE GENOMIC DNA]</scope>
    <source>
        <strain evidence="4 5">NRRL B-24793</strain>
    </source>
</reference>
<feature type="region of interest" description="Disordered" evidence="1">
    <location>
        <begin position="1"/>
        <end position="78"/>
    </location>
</feature>